<dbReference type="PANTHER" id="PTHR46579">
    <property type="entry name" value="F5/8 TYPE C DOMAIN-CONTAINING PROTEIN-RELATED"/>
    <property type="match status" value="1"/>
</dbReference>
<name>A0A8B6EI68_MYTGA</name>
<dbReference type="AlphaFoldDB" id="A0A8B6EI68"/>
<dbReference type="Pfam" id="PF02992">
    <property type="entry name" value="Transposase_21"/>
    <property type="match status" value="1"/>
</dbReference>
<accession>A0A8B6EI68</accession>
<dbReference type="OrthoDB" id="5984388at2759"/>
<dbReference type="PANTHER" id="PTHR46579:SF2">
    <property type="entry name" value="C2H2-TYPE DOMAIN-CONTAINING PROTEIN"/>
    <property type="match status" value="1"/>
</dbReference>
<organism evidence="1 2">
    <name type="scientific">Mytilus galloprovincialis</name>
    <name type="common">Mediterranean mussel</name>
    <dbReference type="NCBI Taxonomy" id="29158"/>
    <lineage>
        <taxon>Eukaryota</taxon>
        <taxon>Metazoa</taxon>
        <taxon>Spiralia</taxon>
        <taxon>Lophotrochozoa</taxon>
        <taxon>Mollusca</taxon>
        <taxon>Bivalvia</taxon>
        <taxon>Autobranchia</taxon>
        <taxon>Pteriomorphia</taxon>
        <taxon>Mytilida</taxon>
        <taxon>Mytiloidea</taxon>
        <taxon>Mytilidae</taxon>
        <taxon>Mytilinae</taxon>
        <taxon>Mytilus</taxon>
    </lineage>
</organism>
<dbReference type="EMBL" id="UYJE01005071">
    <property type="protein sequence ID" value="VDI33748.1"/>
    <property type="molecule type" value="Genomic_DNA"/>
</dbReference>
<keyword evidence="2" id="KW-1185">Reference proteome</keyword>
<proteinExistence type="predicted"/>
<dbReference type="Proteomes" id="UP000596742">
    <property type="component" value="Unassembled WGS sequence"/>
</dbReference>
<reference evidence="1" key="1">
    <citation type="submission" date="2018-11" db="EMBL/GenBank/DDBJ databases">
        <authorList>
            <person name="Alioto T."/>
            <person name="Alioto T."/>
        </authorList>
    </citation>
    <scope>NUCLEOTIDE SEQUENCE</scope>
</reference>
<comment type="caution">
    <text evidence="1">The sequence shown here is derived from an EMBL/GenBank/DDBJ whole genome shotgun (WGS) entry which is preliminary data.</text>
</comment>
<dbReference type="InterPro" id="IPR004242">
    <property type="entry name" value="Transposase_21"/>
</dbReference>
<evidence type="ECO:0000313" key="2">
    <source>
        <dbReference type="Proteomes" id="UP000596742"/>
    </source>
</evidence>
<protein>
    <submittedName>
        <fullName evidence="1">Uncharacterized protein</fullName>
    </submittedName>
</protein>
<sequence>MASNAKRPRKACPKCNAVFSDRHARRHLLECNVRFCDTNALTDDATNTDHTSIQCLNPNDISDEEVEFDLVGAIYLAFCNLPRIQRFRRENMLLIGVIPDMRVEPKTNTFLKPLVEELKIAWCEGFFMYSYKSPTILKCFKLALICVVCDIPASRKLCGFLGHSATAGCNKCKKKFPGGVGEKNYGGFDRDSWISRDNASHREECCLLKNCTSKGDKEALERNFGTRYLCAS</sequence>
<evidence type="ECO:0000313" key="1">
    <source>
        <dbReference type="EMBL" id="VDI33748.1"/>
    </source>
</evidence>
<gene>
    <name evidence="1" type="ORF">MGAL_10B050843</name>
</gene>